<evidence type="ECO:0000256" key="1">
    <source>
        <dbReference type="ARBA" id="ARBA00008522"/>
    </source>
</evidence>
<dbReference type="Pfam" id="PF02639">
    <property type="entry name" value="DUF188"/>
    <property type="match status" value="1"/>
</dbReference>
<evidence type="ECO:0000313" key="3">
    <source>
        <dbReference type="Proteomes" id="UP001158045"/>
    </source>
</evidence>
<proteinExistence type="inferred from homology"/>
<sequence>MQIWIDGDGCPVILCTIKIAEKKNIEVTIVKNHAIKIENDYAKIITVDLGRDSADYYIANHMKRGDLVITQDYGLAAMVLAKEGSVLTANGNQITGFNIDFVLENRHQGKLDRLKGSRGPRHKKRTAFDDRSYSQALELFINNYDQEE</sequence>
<organism evidence="2 3">
    <name type="scientific">Fusibacter bizertensis</name>
    <dbReference type="NCBI Taxonomy" id="1488331"/>
    <lineage>
        <taxon>Bacteria</taxon>
        <taxon>Bacillati</taxon>
        <taxon>Bacillota</taxon>
        <taxon>Clostridia</taxon>
        <taxon>Eubacteriales</taxon>
        <taxon>Eubacteriales Family XII. Incertae Sedis</taxon>
        <taxon>Fusibacter</taxon>
    </lineage>
</organism>
<reference evidence="2 3" key="1">
    <citation type="submission" date="2023-04" db="EMBL/GenBank/DDBJ databases">
        <title>Fusibacter bizertensis strain WBS, isolated from littoral bottom sediments of the Arctic seas - biochemical and genomic analysis.</title>
        <authorList>
            <person name="Brioukhanov A.L."/>
        </authorList>
    </citation>
    <scope>NUCLEOTIDE SEQUENCE [LARGE SCALE GENOMIC DNA]</scope>
    <source>
        <strain evidence="2 3">WBS</strain>
    </source>
</reference>
<dbReference type="RefSeq" id="WP_281094079.1">
    <property type="nucleotide sequence ID" value="NZ_JARYZI010000005.1"/>
</dbReference>
<protein>
    <submittedName>
        <fullName evidence="2">DUF188 domain-containing protein</fullName>
    </submittedName>
</protein>
<dbReference type="PANTHER" id="PTHR35146">
    <property type="entry name" value="UPF0178 PROTEIN YAII"/>
    <property type="match status" value="1"/>
</dbReference>
<dbReference type="InterPro" id="IPR003791">
    <property type="entry name" value="UPF0178"/>
</dbReference>
<comment type="caution">
    <text evidence="2">The sequence shown here is derived from an EMBL/GenBank/DDBJ whole genome shotgun (WGS) entry which is preliminary data.</text>
</comment>
<gene>
    <name evidence="2" type="ORF">QE109_08775</name>
</gene>
<dbReference type="Proteomes" id="UP001158045">
    <property type="component" value="Unassembled WGS sequence"/>
</dbReference>
<dbReference type="PANTHER" id="PTHR35146:SF1">
    <property type="entry name" value="UPF0178 PROTEIN YAII"/>
    <property type="match status" value="1"/>
</dbReference>
<evidence type="ECO:0000313" key="2">
    <source>
        <dbReference type="EMBL" id="MDH8678239.1"/>
    </source>
</evidence>
<keyword evidence="3" id="KW-1185">Reference proteome</keyword>
<accession>A0ABT6NCU5</accession>
<comment type="similarity">
    <text evidence="1">Belongs to the UPF0178 family.</text>
</comment>
<name>A0ABT6NCU5_9FIRM</name>
<dbReference type="EMBL" id="JARYZI010000005">
    <property type="protein sequence ID" value="MDH8678239.1"/>
    <property type="molecule type" value="Genomic_DNA"/>
</dbReference>